<evidence type="ECO:0000256" key="6">
    <source>
        <dbReference type="ARBA" id="ARBA00022692"/>
    </source>
</evidence>
<evidence type="ECO:0000259" key="12">
    <source>
        <dbReference type="Pfam" id="PF22997"/>
    </source>
</evidence>
<dbReference type="EC" id="2.4.1.16" evidence="2"/>
<keyword evidence="6 11" id="KW-0812">Transmembrane</keyword>
<feature type="transmembrane region" description="Helical" evidence="11">
    <location>
        <begin position="275"/>
        <end position="294"/>
    </location>
</feature>
<feature type="region of interest" description="Disordered" evidence="10">
    <location>
        <begin position="616"/>
        <end position="678"/>
    </location>
</feature>
<dbReference type="GO" id="GO:0004100">
    <property type="term" value="F:chitin synthase activity"/>
    <property type="evidence" value="ECO:0007669"/>
    <property type="project" value="UniProtKB-EC"/>
</dbReference>
<keyword evidence="4" id="KW-0328">Glycosyltransferase</keyword>
<keyword evidence="14" id="KW-1185">Reference proteome</keyword>
<dbReference type="OrthoDB" id="370884at2759"/>
<feature type="region of interest" description="Disordered" evidence="10">
    <location>
        <begin position="89"/>
        <end position="117"/>
    </location>
</feature>
<evidence type="ECO:0000256" key="1">
    <source>
        <dbReference type="ARBA" id="ARBA00004651"/>
    </source>
</evidence>
<feature type="transmembrane region" description="Helical" evidence="11">
    <location>
        <begin position="1124"/>
        <end position="1144"/>
    </location>
</feature>
<dbReference type="InterPro" id="IPR004835">
    <property type="entry name" value="Chitin_synth"/>
</dbReference>
<feature type="domain" description="Chitin synthase 4-like" evidence="12">
    <location>
        <begin position="430"/>
        <end position="510"/>
    </location>
</feature>
<keyword evidence="9" id="KW-0325">Glycoprotein</keyword>
<feature type="compositionally biased region" description="Low complexity" evidence="10">
    <location>
        <begin position="20"/>
        <end position="29"/>
    </location>
</feature>
<evidence type="ECO:0000313" key="13">
    <source>
        <dbReference type="EMBL" id="ORY88860.1"/>
    </source>
</evidence>
<evidence type="ECO:0000256" key="5">
    <source>
        <dbReference type="ARBA" id="ARBA00022679"/>
    </source>
</evidence>
<dbReference type="SUPFAM" id="SSF53448">
    <property type="entry name" value="Nucleotide-diphospho-sugar transferases"/>
    <property type="match status" value="1"/>
</dbReference>
<dbReference type="PANTHER" id="PTHR22914:SF16">
    <property type="entry name" value="CHITIN SYNTHASE 3"/>
    <property type="match status" value="1"/>
</dbReference>
<feature type="transmembrane region" description="Helical" evidence="11">
    <location>
        <begin position="1099"/>
        <end position="1117"/>
    </location>
</feature>
<keyword evidence="7 11" id="KW-1133">Transmembrane helix</keyword>
<name>A0A1Y2G072_9BASI</name>
<evidence type="ECO:0000256" key="2">
    <source>
        <dbReference type="ARBA" id="ARBA00012543"/>
    </source>
</evidence>
<feature type="transmembrane region" description="Helical" evidence="11">
    <location>
        <begin position="1070"/>
        <end position="1093"/>
    </location>
</feature>
<dbReference type="GO" id="GO:0006031">
    <property type="term" value="P:chitin biosynthetic process"/>
    <property type="evidence" value="ECO:0007669"/>
    <property type="project" value="TreeGrafter"/>
</dbReference>
<evidence type="ECO:0000256" key="4">
    <source>
        <dbReference type="ARBA" id="ARBA00022676"/>
    </source>
</evidence>
<feature type="transmembrane region" description="Helical" evidence="11">
    <location>
        <begin position="236"/>
        <end position="255"/>
    </location>
</feature>
<dbReference type="Pfam" id="PF03142">
    <property type="entry name" value="Chitin_synth_2"/>
    <property type="match status" value="1"/>
</dbReference>
<evidence type="ECO:0000313" key="14">
    <source>
        <dbReference type="Proteomes" id="UP000193467"/>
    </source>
</evidence>
<organism evidence="13 14">
    <name type="scientific">Leucosporidium creatinivorum</name>
    <dbReference type="NCBI Taxonomy" id="106004"/>
    <lineage>
        <taxon>Eukaryota</taxon>
        <taxon>Fungi</taxon>
        <taxon>Dikarya</taxon>
        <taxon>Basidiomycota</taxon>
        <taxon>Pucciniomycotina</taxon>
        <taxon>Microbotryomycetes</taxon>
        <taxon>Leucosporidiales</taxon>
        <taxon>Leucosporidium</taxon>
    </lineage>
</organism>
<keyword evidence="5" id="KW-0808">Transferase</keyword>
<evidence type="ECO:0000256" key="3">
    <source>
        <dbReference type="ARBA" id="ARBA00022475"/>
    </source>
</evidence>
<evidence type="ECO:0000256" key="11">
    <source>
        <dbReference type="SAM" id="Phobius"/>
    </source>
</evidence>
<keyword evidence="3" id="KW-1003">Cell membrane</keyword>
<evidence type="ECO:0000256" key="9">
    <source>
        <dbReference type="ARBA" id="ARBA00023180"/>
    </source>
</evidence>
<feature type="compositionally biased region" description="Polar residues" evidence="10">
    <location>
        <begin position="62"/>
        <end position="75"/>
    </location>
</feature>
<proteinExistence type="predicted"/>
<feature type="region of interest" description="Disordered" evidence="10">
    <location>
        <begin position="1"/>
        <end position="75"/>
    </location>
</feature>
<comment type="caution">
    <text evidence="13">The sequence shown here is derived from an EMBL/GenBank/DDBJ whole genome shotgun (WGS) entry which is preliminary data.</text>
</comment>
<dbReference type="PANTHER" id="PTHR22914">
    <property type="entry name" value="CHITIN SYNTHASE"/>
    <property type="match status" value="1"/>
</dbReference>
<sequence>MDSDDRPPRQAPPTAFVAGAQRPARQQQPLPSYETSKSSEDPTPSSSSLDPQLRPPLHTLPYGSSESTSRVQFSNVASESSRANLLASTSALPQDSLQPGFSGSDFKRKKSLVRPDRERIDENHRLYNYRKHAAQFEAEGRGVAAVSRTGHTATAGLAPDGGYHSNEAYSNSTNLRRGKSILAREEGMANETGLSMFKRGATLRRPNNKSGGGGVQALPGGAYEKRRMAKAQKEPLGPWMLFCLAVTICCPSPLLKCFGLRTKDRQNAWREKIGLLCIIAMSMAFVGFLTFGFTESVCGTPALRYKHGEIEGGSMIFHGYDYDLNNFSHPAANNIEGGSNPLYTGYNTGGMDGSFLFQTVNEKCLDVITPAAGTGITNSGNQLGWYFPCNVFNQWGTSAVNLTDYSEGTLCHTQADARTQFAALKPLGQVYFEWADLKNTSRNLGVYDGAVLDFNLLNWLDKSQVSYPAIFDDIKTANASFQGRDITQLMVSSGQRAVAECMIDTIRVGFIDSVTLGCVASDIVLYVSLVVIIGVVVLRFFMAVLFGWFLSWKIGKFPDETYEQRRARAAEIENWTDDIYRPAPARYRPNAKAQKKSMLPKTSRFTKGDLVKGGGGAIASSARGGDSKYGEYRKSSSMTPSLSGGRSMLGMGMRNSPPDSPGGPTASRSSTSLPASGYGLDALTRSAGDGYLGACPFPPEDVVPQPPADFQPFNYPLAHTILLVTAYSESVEGLRTTLDSLATTDYPNSHKVILVIADGMVKGSGNSLTTPEIVLGMMKELVVPSEDVEALSYVAIADGHKRHNMAKVYAGFYEYDNNTVEMSKQQRVPMMLVAKVGNPSEMNDAKPGNRGKRDSQIVLMSFLQKVMFDERMTTFEYEFFNSMWRCTGVSPDRYETVLMVDADTKIFPDSVSRMVACMVHDPEIMGLCGETKIANKSETWVTMIQVFEYYVSHHLTKAFESMFGGVTCLPGCFSMYRIKSPKGGDGYWVPVLANPDIVMHYSENVVDTLHKKNLLLLGEDRYLTTLMLRTFPRRKMMFCPQAVCKTVVPDTFSVLLSQRRRWINSTVHNLFELFVVPDLCGVFCFSMRFVIFMELAGTLVLPAAIAFTLYLIVVAIIPGTVKPVLSLILLAIILGIPAVLIVVTSRKVAYLGWMLIYLMSLPIWNFVLPFYAFLHMDDFSWGQTRKIVGDDGAAHTDKDGVFDSSHIVMKRWADFERDRRYKSGNHSRDSTYDIIHRAGSPQRSASNRYSVVSVS</sequence>
<evidence type="ECO:0000256" key="8">
    <source>
        <dbReference type="ARBA" id="ARBA00023136"/>
    </source>
</evidence>
<reference evidence="13 14" key="1">
    <citation type="submission" date="2016-07" db="EMBL/GenBank/DDBJ databases">
        <title>Pervasive Adenine N6-methylation of Active Genes in Fungi.</title>
        <authorList>
            <consortium name="DOE Joint Genome Institute"/>
            <person name="Mondo S.J."/>
            <person name="Dannebaum R.O."/>
            <person name="Kuo R.C."/>
            <person name="Labutti K."/>
            <person name="Haridas S."/>
            <person name="Kuo A."/>
            <person name="Salamov A."/>
            <person name="Ahrendt S.R."/>
            <person name="Lipzen A."/>
            <person name="Sullivan W."/>
            <person name="Andreopoulos W.B."/>
            <person name="Clum A."/>
            <person name="Lindquist E."/>
            <person name="Daum C."/>
            <person name="Ramamoorthy G.K."/>
            <person name="Gryganskyi A."/>
            <person name="Culley D."/>
            <person name="Magnuson J.K."/>
            <person name="James T.Y."/>
            <person name="O'Malley M.A."/>
            <person name="Stajich J.E."/>
            <person name="Spatafora J.W."/>
            <person name="Visel A."/>
            <person name="Grigoriev I.V."/>
        </authorList>
    </citation>
    <scope>NUCLEOTIDE SEQUENCE [LARGE SCALE GENOMIC DNA]</scope>
    <source>
        <strain evidence="13 14">62-1032</strain>
    </source>
</reference>
<evidence type="ECO:0000256" key="7">
    <source>
        <dbReference type="ARBA" id="ARBA00022989"/>
    </source>
</evidence>
<keyword evidence="8 11" id="KW-0472">Membrane</keyword>
<dbReference type="GO" id="GO:0005886">
    <property type="term" value="C:plasma membrane"/>
    <property type="evidence" value="ECO:0007669"/>
    <property type="project" value="UniProtKB-SubCell"/>
</dbReference>
<accession>A0A1Y2G072</accession>
<gene>
    <name evidence="13" type="ORF">BCR35DRAFT_262961</name>
</gene>
<feature type="compositionally biased region" description="Polar residues" evidence="10">
    <location>
        <begin position="89"/>
        <end position="101"/>
    </location>
</feature>
<dbReference type="InterPro" id="IPR054295">
    <property type="entry name" value="CHS4-like_dom"/>
</dbReference>
<feature type="compositionally biased region" description="Low complexity" evidence="10">
    <location>
        <begin position="641"/>
        <end position="654"/>
    </location>
</feature>
<feature type="transmembrane region" description="Helical" evidence="11">
    <location>
        <begin position="523"/>
        <end position="550"/>
    </location>
</feature>
<dbReference type="Pfam" id="PF22997">
    <property type="entry name" value="CHS4"/>
    <property type="match status" value="1"/>
</dbReference>
<protein>
    <recommendedName>
        <fullName evidence="2">chitin synthase</fullName>
        <ecNumber evidence="2">2.4.1.16</ecNumber>
    </recommendedName>
</protein>
<dbReference type="AlphaFoldDB" id="A0A1Y2G072"/>
<dbReference type="InterPro" id="IPR029044">
    <property type="entry name" value="Nucleotide-diphossugar_trans"/>
</dbReference>
<feature type="transmembrane region" description="Helical" evidence="11">
    <location>
        <begin position="1150"/>
        <end position="1174"/>
    </location>
</feature>
<dbReference type="EMBL" id="MCGR01000008">
    <property type="protein sequence ID" value="ORY88860.1"/>
    <property type="molecule type" value="Genomic_DNA"/>
</dbReference>
<dbReference type="GO" id="GO:0030428">
    <property type="term" value="C:cell septum"/>
    <property type="evidence" value="ECO:0007669"/>
    <property type="project" value="TreeGrafter"/>
</dbReference>
<dbReference type="CDD" id="cd04190">
    <property type="entry name" value="Chitin_synth_C"/>
    <property type="match status" value="1"/>
</dbReference>
<dbReference type="STRING" id="106004.A0A1Y2G072"/>
<dbReference type="InParanoid" id="A0A1Y2G072"/>
<evidence type="ECO:0000256" key="10">
    <source>
        <dbReference type="SAM" id="MobiDB-lite"/>
    </source>
</evidence>
<feature type="compositionally biased region" description="Basic and acidic residues" evidence="10">
    <location>
        <begin position="625"/>
        <end position="634"/>
    </location>
</feature>
<comment type="subcellular location">
    <subcellularLocation>
        <location evidence="1">Cell membrane</location>
        <topology evidence="1">Multi-pass membrane protein</topology>
    </subcellularLocation>
</comment>
<dbReference type="Proteomes" id="UP000193467">
    <property type="component" value="Unassembled WGS sequence"/>
</dbReference>